<dbReference type="GO" id="GO:0003677">
    <property type="term" value="F:DNA binding"/>
    <property type="evidence" value="ECO:0007669"/>
    <property type="project" value="InterPro"/>
</dbReference>
<gene>
    <name evidence="1" type="ORF">SAMN05216337_1015137</name>
</gene>
<dbReference type="InterPro" id="IPR052546">
    <property type="entry name" value="Transposase_8_domain"/>
</dbReference>
<name>A0A1G6XRU7_9BRAD</name>
<dbReference type="Pfam" id="PF01527">
    <property type="entry name" value="HTH_Tnp_1"/>
    <property type="match status" value="1"/>
</dbReference>
<reference evidence="1 2" key="1">
    <citation type="submission" date="2016-10" db="EMBL/GenBank/DDBJ databases">
        <authorList>
            <person name="de Groot N.N."/>
        </authorList>
    </citation>
    <scope>NUCLEOTIDE SEQUENCE [LARGE SCALE GENOMIC DNA]</scope>
    <source>
        <strain evidence="1 2">R5</strain>
    </source>
</reference>
<sequence length="86" mass="9754">MKRSRFTEEQIIAILKEHEAGAKAADVARRHRTSEAEIYNWKAKFGGMDIPAAKRLNALEEENAKLKMLLVEHMLGVAALRELLPK</sequence>
<proteinExistence type="predicted"/>
<dbReference type="Proteomes" id="UP000199245">
    <property type="component" value="Unassembled WGS sequence"/>
</dbReference>
<dbReference type="InterPro" id="IPR002514">
    <property type="entry name" value="Transposase_8"/>
</dbReference>
<dbReference type="SUPFAM" id="SSF46689">
    <property type="entry name" value="Homeodomain-like"/>
    <property type="match status" value="1"/>
</dbReference>
<accession>A0A1G6XRU7</accession>
<dbReference type="GO" id="GO:0006313">
    <property type="term" value="P:DNA transposition"/>
    <property type="evidence" value="ECO:0007669"/>
    <property type="project" value="InterPro"/>
</dbReference>
<evidence type="ECO:0000313" key="2">
    <source>
        <dbReference type="Proteomes" id="UP000199245"/>
    </source>
</evidence>
<protein>
    <submittedName>
        <fullName evidence="1">Putative transposase</fullName>
    </submittedName>
</protein>
<organism evidence="1 2">
    <name type="scientific">Bradyrhizobium brasilense</name>
    <dbReference type="NCBI Taxonomy" id="1419277"/>
    <lineage>
        <taxon>Bacteria</taxon>
        <taxon>Pseudomonadati</taxon>
        <taxon>Pseudomonadota</taxon>
        <taxon>Alphaproteobacteria</taxon>
        <taxon>Hyphomicrobiales</taxon>
        <taxon>Nitrobacteraceae</taxon>
        <taxon>Bradyrhizobium</taxon>
    </lineage>
</organism>
<dbReference type="PANTHER" id="PTHR33609">
    <property type="entry name" value="LOW CALCIUM RESPONSE LOCUS PROTEIN S"/>
    <property type="match status" value="1"/>
</dbReference>
<evidence type="ECO:0000313" key="1">
    <source>
        <dbReference type="EMBL" id="SDD80919.1"/>
    </source>
</evidence>
<dbReference type="AlphaFoldDB" id="A0A1G6XRU7"/>
<dbReference type="PANTHER" id="PTHR33609:SF1">
    <property type="entry name" value="TRANSPOSASE"/>
    <property type="match status" value="1"/>
</dbReference>
<dbReference type="EMBL" id="FMZW01000015">
    <property type="protein sequence ID" value="SDD80919.1"/>
    <property type="molecule type" value="Genomic_DNA"/>
</dbReference>
<dbReference type="GO" id="GO:0004803">
    <property type="term" value="F:transposase activity"/>
    <property type="evidence" value="ECO:0007669"/>
    <property type="project" value="InterPro"/>
</dbReference>
<dbReference type="InterPro" id="IPR009057">
    <property type="entry name" value="Homeodomain-like_sf"/>
</dbReference>